<comment type="caution">
    <text evidence="1">The sequence shown here is derived from an EMBL/GenBank/DDBJ whole genome shotgun (WGS) entry which is preliminary data.</text>
</comment>
<dbReference type="AlphaFoldDB" id="A0A0F9CZ91"/>
<dbReference type="EMBL" id="LAZR01031124">
    <property type="protein sequence ID" value="KKL54649.1"/>
    <property type="molecule type" value="Genomic_DNA"/>
</dbReference>
<evidence type="ECO:0000313" key="1">
    <source>
        <dbReference type="EMBL" id="KKL54649.1"/>
    </source>
</evidence>
<gene>
    <name evidence="1" type="ORF">LCGC14_2263300</name>
</gene>
<sequence>MRILKLKKPKKVRYVCDNCETKVTQLEETKKIFSYRVVLRSGGLGPVTKRLPVEGELNWDKTLCHACKCAFFQFIFRNFIREETKKENKGERPALLHDLNRGG</sequence>
<accession>A0A0F9CZ91</accession>
<reference evidence="1" key="1">
    <citation type="journal article" date="2015" name="Nature">
        <title>Complex archaea that bridge the gap between prokaryotes and eukaryotes.</title>
        <authorList>
            <person name="Spang A."/>
            <person name="Saw J.H."/>
            <person name="Jorgensen S.L."/>
            <person name="Zaremba-Niedzwiedzka K."/>
            <person name="Martijn J."/>
            <person name="Lind A.E."/>
            <person name="van Eijk R."/>
            <person name="Schleper C."/>
            <person name="Guy L."/>
            <person name="Ettema T.J."/>
        </authorList>
    </citation>
    <scope>NUCLEOTIDE SEQUENCE</scope>
</reference>
<name>A0A0F9CZ91_9ZZZZ</name>
<organism evidence="1">
    <name type="scientific">marine sediment metagenome</name>
    <dbReference type="NCBI Taxonomy" id="412755"/>
    <lineage>
        <taxon>unclassified sequences</taxon>
        <taxon>metagenomes</taxon>
        <taxon>ecological metagenomes</taxon>
    </lineage>
</organism>
<protein>
    <submittedName>
        <fullName evidence="1">Uncharacterized protein</fullName>
    </submittedName>
</protein>
<proteinExistence type="predicted"/>